<evidence type="ECO:0000256" key="1">
    <source>
        <dbReference type="SAM" id="MobiDB-lite"/>
    </source>
</evidence>
<comment type="caution">
    <text evidence="2">The sequence shown here is derived from an EMBL/GenBank/DDBJ whole genome shotgun (WGS) entry which is preliminary data.</text>
</comment>
<name>A0AAV3ZZI9_9GAST</name>
<gene>
    <name evidence="2" type="ORF">PoB_002630800</name>
</gene>
<keyword evidence="3" id="KW-1185">Reference proteome</keyword>
<dbReference type="EMBL" id="BLXT01003024">
    <property type="protein sequence ID" value="GFN99802.1"/>
    <property type="molecule type" value="Genomic_DNA"/>
</dbReference>
<accession>A0AAV3ZZI9</accession>
<dbReference type="Proteomes" id="UP000735302">
    <property type="component" value="Unassembled WGS sequence"/>
</dbReference>
<evidence type="ECO:0000313" key="2">
    <source>
        <dbReference type="EMBL" id="GFN99802.1"/>
    </source>
</evidence>
<organism evidence="2 3">
    <name type="scientific">Plakobranchus ocellatus</name>
    <dbReference type="NCBI Taxonomy" id="259542"/>
    <lineage>
        <taxon>Eukaryota</taxon>
        <taxon>Metazoa</taxon>
        <taxon>Spiralia</taxon>
        <taxon>Lophotrochozoa</taxon>
        <taxon>Mollusca</taxon>
        <taxon>Gastropoda</taxon>
        <taxon>Heterobranchia</taxon>
        <taxon>Euthyneura</taxon>
        <taxon>Panpulmonata</taxon>
        <taxon>Sacoglossa</taxon>
        <taxon>Placobranchoidea</taxon>
        <taxon>Plakobranchidae</taxon>
        <taxon>Plakobranchus</taxon>
    </lineage>
</organism>
<feature type="region of interest" description="Disordered" evidence="1">
    <location>
        <begin position="71"/>
        <end position="106"/>
    </location>
</feature>
<sequence length="106" mass="11611">MWRVLSFPYYNDGKASKAILTDGLLDEAIKTPVGKEEITLIVPVLNELKSCLVNVRTPELEEKNMGCVSVSRGQGDAERGFSVLSRSQRLSSAVGAQRGRRDGQSE</sequence>
<reference evidence="2 3" key="1">
    <citation type="journal article" date="2021" name="Elife">
        <title>Chloroplast acquisition without the gene transfer in kleptoplastic sea slugs, Plakobranchus ocellatus.</title>
        <authorList>
            <person name="Maeda T."/>
            <person name="Takahashi S."/>
            <person name="Yoshida T."/>
            <person name="Shimamura S."/>
            <person name="Takaki Y."/>
            <person name="Nagai Y."/>
            <person name="Toyoda A."/>
            <person name="Suzuki Y."/>
            <person name="Arimoto A."/>
            <person name="Ishii H."/>
            <person name="Satoh N."/>
            <person name="Nishiyama T."/>
            <person name="Hasebe M."/>
            <person name="Maruyama T."/>
            <person name="Minagawa J."/>
            <person name="Obokata J."/>
            <person name="Shigenobu S."/>
        </authorList>
    </citation>
    <scope>NUCLEOTIDE SEQUENCE [LARGE SCALE GENOMIC DNA]</scope>
</reference>
<evidence type="ECO:0000313" key="3">
    <source>
        <dbReference type="Proteomes" id="UP000735302"/>
    </source>
</evidence>
<protein>
    <submittedName>
        <fullName evidence="2">Uncharacterized protein</fullName>
    </submittedName>
</protein>
<proteinExistence type="predicted"/>
<dbReference type="AlphaFoldDB" id="A0AAV3ZZI9"/>